<organism evidence="2 3">
    <name type="scientific">Staurois parvus</name>
    <dbReference type="NCBI Taxonomy" id="386267"/>
    <lineage>
        <taxon>Eukaryota</taxon>
        <taxon>Metazoa</taxon>
        <taxon>Chordata</taxon>
        <taxon>Craniata</taxon>
        <taxon>Vertebrata</taxon>
        <taxon>Euteleostomi</taxon>
        <taxon>Amphibia</taxon>
        <taxon>Batrachia</taxon>
        <taxon>Anura</taxon>
        <taxon>Neobatrachia</taxon>
        <taxon>Ranoidea</taxon>
        <taxon>Ranidae</taxon>
        <taxon>Staurois</taxon>
    </lineage>
</organism>
<protein>
    <submittedName>
        <fullName evidence="2">Uncharacterized protein</fullName>
    </submittedName>
</protein>
<sequence>QFIFTKIIVFPCIFVFHFYFKLNRLFYKARAYKYHIFCSIKHTFFLQKMGRNVCASYGANMEPSPLLCQNTGPAARLYCAEEPASRSYLFHGPAVFCFHWPSSLLPGTGIFSVGTQLWQLAASQPGAHCACTRNAALCQWPRSLVGPITCPTRLWGGRGEDHSMEVGAGT</sequence>
<name>A0ABN9EGF4_9NEOB</name>
<comment type="caution">
    <text evidence="2">The sequence shown here is derived from an EMBL/GenBank/DDBJ whole genome shotgun (WGS) entry which is preliminary data.</text>
</comment>
<evidence type="ECO:0000256" key="1">
    <source>
        <dbReference type="SAM" id="Phobius"/>
    </source>
</evidence>
<gene>
    <name evidence="2" type="ORF">SPARVUS_LOCUS9901182</name>
</gene>
<accession>A0ABN9EGF4</accession>
<keyword evidence="1" id="KW-1133">Transmembrane helix</keyword>
<feature type="transmembrane region" description="Helical" evidence="1">
    <location>
        <begin position="6"/>
        <end position="22"/>
    </location>
</feature>
<proteinExistence type="predicted"/>
<evidence type="ECO:0000313" key="2">
    <source>
        <dbReference type="EMBL" id="CAI9583945.1"/>
    </source>
</evidence>
<reference evidence="2" key="1">
    <citation type="submission" date="2023-05" db="EMBL/GenBank/DDBJ databases">
        <authorList>
            <person name="Stuckert A."/>
        </authorList>
    </citation>
    <scope>NUCLEOTIDE SEQUENCE</scope>
</reference>
<evidence type="ECO:0000313" key="3">
    <source>
        <dbReference type="Proteomes" id="UP001162483"/>
    </source>
</evidence>
<dbReference type="EMBL" id="CATNWA010015503">
    <property type="protein sequence ID" value="CAI9583945.1"/>
    <property type="molecule type" value="Genomic_DNA"/>
</dbReference>
<dbReference type="Proteomes" id="UP001162483">
    <property type="component" value="Unassembled WGS sequence"/>
</dbReference>
<keyword evidence="1" id="KW-0472">Membrane</keyword>
<keyword evidence="3" id="KW-1185">Reference proteome</keyword>
<feature type="non-terminal residue" evidence="2">
    <location>
        <position position="1"/>
    </location>
</feature>
<keyword evidence="1" id="KW-0812">Transmembrane</keyword>